<proteinExistence type="predicted"/>
<dbReference type="Proteomes" id="UP000006048">
    <property type="component" value="Chromosome"/>
</dbReference>
<accession>I4B4F3</accession>
<dbReference type="EMBL" id="CP002959">
    <property type="protein sequence ID" value="AFM12160.1"/>
    <property type="molecule type" value="Genomic_DNA"/>
</dbReference>
<name>I4B4F3_TURPD</name>
<dbReference type="AlphaFoldDB" id="I4B4F3"/>
<sequence>MGEDGSISYKAPNKGALYSTLVSTGFGAAGAGIGGGFSNTSLGKGIVSTTFNALGSGFRFNDDGSAGAYDWGKAGISFAANMASTVAGLHGRSQNDEFQEKFRDFRSANRSMNGLGPAFPEFRRFAVAPKIRIWRPAAQPLRGTYVATEMYNDGLTRLGGKATEADLKVLDSNTSLMGQQVGRAANVLTASLLGDRNAVNAYMPQGLGSAIGTYLGDRLAQHVNTQGAPATPATPANNGQPVRELIGGGAIMTGRREREFDFLGGLLDAGQAIGGAGAAVGSGLGSLAAGAWSGAKDAANWGFNKLVDGLDYTLDKIIRMPEMLASLPSALMSQLTGGRLGTSLDVSLKNSFGGMALQPFPVVSGGQTLTIPAAQKAGIMSALLGRTHDTEYSIFEHRGGKVQIRNTSSRETLTKNEMTLINKLDTFTDKDGNEYKRVQFVDKANGVDLPQNIAVFEGPNGTKMMIMKDGSVIQSVKDNAGKITNKLWTANGQEKAWTLNANSAKGAAVVNYSETRNRQGIITSRGTVVSGVRYNFGPTDPVGNGLVFEDFALDPGQYGPRQGGEFDKQWKGTSGELWLNMTQVGLQQGVTEYGVFALNYGNHNGSLSHARGKGMDLTSLSSTTLGNINFSHTGFESRSMREAMQTFNNAVKNHVSGAVDIYTSLRMHGESYPGSEWVDNALANTRYVRPRRENNPYPSAPQIAALKANSFAQQVQTMQSNGATPEAIDDFIRRQARTTKYSLMNEHLTHEHISFH</sequence>
<evidence type="ECO:0000313" key="1">
    <source>
        <dbReference type="EMBL" id="AFM12160.1"/>
    </source>
</evidence>
<dbReference type="HOGENOM" id="CLU_368393_0_0_12"/>
<dbReference type="KEGG" id="tpx:Turpa_1512"/>
<reference evidence="1 2" key="1">
    <citation type="submission" date="2012-06" db="EMBL/GenBank/DDBJ databases">
        <title>The complete chromosome of genome of Turneriella parva DSM 21527.</title>
        <authorList>
            <consortium name="US DOE Joint Genome Institute (JGI-PGF)"/>
            <person name="Lucas S."/>
            <person name="Han J."/>
            <person name="Lapidus A."/>
            <person name="Bruce D."/>
            <person name="Goodwin L."/>
            <person name="Pitluck S."/>
            <person name="Peters L."/>
            <person name="Kyrpides N."/>
            <person name="Mavromatis K."/>
            <person name="Ivanova N."/>
            <person name="Mikhailova N."/>
            <person name="Chertkov O."/>
            <person name="Detter J.C."/>
            <person name="Tapia R."/>
            <person name="Han C."/>
            <person name="Land M."/>
            <person name="Hauser L."/>
            <person name="Markowitz V."/>
            <person name="Cheng J.-F."/>
            <person name="Hugenholtz P."/>
            <person name="Woyke T."/>
            <person name="Wu D."/>
            <person name="Gronow S."/>
            <person name="Wellnitz S."/>
            <person name="Brambilla E."/>
            <person name="Klenk H.-P."/>
            <person name="Eisen J.A."/>
        </authorList>
    </citation>
    <scope>NUCLEOTIDE SEQUENCE [LARGE SCALE GENOMIC DNA]</scope>
    <source>
        <strain evidence="2">ATCC BAA-1111 / DSM 21527 / NCTC 11395 / H</strain>
    </source>
</reference>
<organism evidence="1 2">
    <name type="scientific">Turneriella parva (strain ATCC BAA-1111 / DSM 21527 / NCTC 11395 / H)</name>
    <name type="common">Leptospira parva</name>
    <dbReference type="NCBI Taxonomy" id="869212"/>
    <lineage>
        <taxon>Bacteria</taxon>
        <taxon>Pseudomonadati</taxon>
        <taxon>Spirochaetota</taxon>
        <taxon>Spirochaetia</taxon>
        <taxon>Leptospirales</taxon>
        <taxon>Leptospiraceae</taxon>
        <taxon>Turneriella</taxon>
    </lineage>
</organism>
<protein>
    <submittedName>
        <fullName evidence="1">Uncharacterized protein</fullName>
    </submittedName>
</protein>
<keyword evidence="2" id="KW-1185">Reference proteome</keyword>
<gene>
    <name evidence="1" type="ordered locus">Turpa_1512</name>
</gene>
<evidence type="ECO:0000313" key="2">
    <source>
        <dbReference type="Proteomes" id="UP000006048"/>
    </source>
</evidence>
<dbReference type="STRING" id="869212.Turpa_1512"/>